<dbReference type="EMBL" id="UZAH01026128">
    <property type="protein sequence ID" value="VDO76006.1"/>
    <property type="molecule type" value="Genomic_DNA"/>
</dbReference>
<evidence type="ECO:0000313" key="1">
    <source>
        <dbReference type="EMBL" id="VDO76006.1"/>
    </source>
</evidence>
<protein>
    <submittedName>
        <fullName evidence="3">IRS-type PTB domain-containing protein</fullName>
    </submittedName>
</protein>
<reference evidence="3" key="2">
    <citation type="submission" date="2019-09" db="UniProtKB">
        <authorList>
            <consortium name="WormBaseParasite"/>
        </authorList>
    </citation>
    <scope>IDENTIFICATION</scope>
</reference>
<accession>A0A3P7XNV8</accession>
<accession>A0A183FLZ5</accession>
<organism evidence="2 3">
    <name type="scientific">Heligmosomoides polygyrus</name>
    <name type="common">Parasitic roundworm</name>
    <dbReference type="NCBI Taxonomy" id="6339"/>
    <lineage>
        <taxon>Eukaryota</taxon>
        <taxon>Metazoa</taxon>
        <taxon>Ecdysozoa</taxon>
        <taxon>Nematoda</taxon>
        <taxon>Chromadorea</taxon>
        <taxon>Rhabditida</taxon>
        <taxon>Rhabditina</taxon>
        <taxon>Rhabditomorpha</taxon>
        <taxon>Strongyloidea</taxon>
        <taxon>Heligmosomidae</taxon>
        <taxon>Heligmosomoides</taxon>
    </lineage>
</organism>
<dbReference type="OrthoDB" id="5863995at2759"/>
<keyword evidence="2" id="KW-1185">Reference proteome</keyword>
<evidence type="ECO:0000313" key="3">
    <source>
        <dbReference type="WBParaSite" id="HPBE_0000835201-mRNA-1"/>
    </source>
</evidence>
<dbReference type="Proteomes" id="UP000050761">
    <property type="component" value="Unassembled WGS sequence"/>
</dbReference>
<reference evidence="1 2" key="1">
    <citation type="submission" date="2018-11" db="EMBL/GenBank/DDBJ databases">
        <authorList>
            <consortium name="Pathogen Informatics"/>
        </authorList>
    </citation>
    <scope>NUCLEOTIDE SEQUENCE [LARGE SCALE GENOMIC DNA]</scope>
</reference>
<dbReference type="WBParaSite" id="HPBE_0000835201-mRNA-1">
    <property type="protein sequence ID" value="HPBE_0000835201-mRNA-1"/>
    <property type="gene ID" value="HPBE_0000835201"/>
</dbReference>
<name>A0A183FLZ5_HELPZ</name>
<sequence>MFFRCPGRLHDEDEAAYEFSCSIRDKLFIDVAPDAGETIGKLRFNTIFCLARLISIFESERNVDRKRFLMADPSYMFVTVSDVQKAFSFLKHCCDHVFRALSLRDGSLLMLPHDGGTGVPVHQLNELNNEGIRFAKQSS</sequence>
<gene>
    <name evidence="1" type="ORF">HPBE_LOCUS8353</name>
</gene>
<proteinExistence type="predicted"/>
<evidence type="ECO:0000313" key="2">
    <source>
        <dbReference type="Proteomes" id="UP000050761"/>
    </source>
</evidence>
<dbReference type="AlphaFoldDB" id="A0A183FLZ5"/>